<dbReference type="PIRSF" id="PIRSF016578">
    <property type="entry name" value="HsaA"/>
    <property type="match status" value="1"/>
</dbReference>
<feature type="domain" description="Acyl-CoA dehydrogenase C-terminal" evidence="2">
    <location>
        <begin position="250"/>
        <end position="384"/>
    </location>
</feature>
<proteinExistence type="predicted"/>
<dbReference type="InterPro" id="IPR036250">
    <property type="entry name" value="AcylCo_DH-like_C"/>
</dbReference>
<dbReference type="eggNOG" id="COG1960">
    <property type="taxonomic scope" value="Bacteria"/>
</dbReference>
<dbReference type="InterPro" id="IPR046373">
    <property type="entry name" value="Acyl-CoA_Oxase/DH_mid-dom_sf"/>
</dbReference>
<dbReference type="RefSeq" id="WP_038665525.1">
    <property type="nucleotide sequence ID" value="NZ_CP009571.1"/>
</dbReference>
<reference evidence="3 4" key="1">
    <citation type="submission" date="2014-09" db="EMBL/GenBank/DDBJ databases">
        <title>Using Illumina technology Improving SMRT sequencing Genome Assembly by RASTools.</title>
        <authorList>
            <person name="Zhou Y."/>
            <person name="Ma T."/>
            <person name="Liu T."/>
        </authorList>
    </citation>
    <scope>NUCLEOTIDE SEQUENCE [LARGE SCALE GENOMIC DNA]</scope>
    <source>
        <strain evidence="3 4">ATCC 55669</strain>
    </source>
</reference>
<dbReference type="HOGENOM" id="CLU_018204_2_0_5"/>
<keyword evidence="4" id="KW-1185">Reference proteome</keyword>
<evidence type="ECO:0000313" key="3">
    <source>
        <dbReference type="EMBL" id="AIT07707.1"/>
    </source>
</evidence>
<gene>
    <name evidence="3" type="ORF">MC45_16520</name>
</gene>
<dbReference type="SUPFAM" id="SSF47203">
    <property type="entry name" value="Acyl-CoA dehydrogenase C-terminal domain-like"/>
    <property type="match status" value="1"/>
</dbReference>
<dbReference type="EMBL" id="CP009571">
    <property type="protein sequence ID" value="AIT07707.1"/>
    <property type="molecule type" value="Genomic_DNA"/>
</dbReference>
<dbReference type="Proteomes" id="UP000033200">
    <property type="component" value="Chromosome"/>
</dbReference>
<dbReference type="Gene3D" id="1.20.140.10">
    <property type="entry name" value="Butyryl-CoA Dehydrogenase, subunit A, domain 3"/>
    <property type="match status" value="1"/>
</dbReference>
<dbReference type="GO" id="GO:0050660">
    <property type="term" value="F:flavin adenine dinucleotide binding"/>
    <property type="evidence" value="ECO:0007669"/>
    <property type="project" value="InterPro"/>
</dbReference>
<dbReference type="STRING" id="1549858.MC45_16520"/>
<dbReference type="InterPro" id="IPR009100">
    <property type="entry name" value="AcylCoA_DH/oxidase_NM_dom_sf"/>
</dbReference>
<name>A0A097EJG7_9SPHN</name>
<keyword evidence="1" id="KW-0560">Oxidoreductase</keyword>
<sequence length="406" mass="44611">MATAIAPALRALVPPEPELTPEAMIARAHAMIPTLRARQAQAEAAGRLLEETNRDFLGAGFYRIVQPRRFGGYEFGLPTYVRVMIEIARGCPSSGWVLALVSGHPIMLADFDERAQEEAYGDDGDYRCPSVGSPVPVKPEKDGFRVSGAWDYTSGCDISTHAMVSGLIPDGKGGMTARLMLVDRADYTIVDNWRMMGMQGTGSRQVVVKDVFVPGYRTAPMAMWLARGENAAHANPMYNGRKGSFFLIELGAVVVGTVKGALDLYEDICRTKTMRFPPKVFLYESHEFQQYFGDAQAKLDAAEALLLKVTEHYVEACSADPVTGGDFSEETDRRLFAAAQEACKMAWDALEIIFTTAGTSIGQRDSMLARIYRDASVQKTHFVQQRSRTAVNAARLHFGLSPLTPF</sequence>
<accession>A0A097EJG7</accession>
<dbReference type="AlphaFoldDB" id="A0A097EJG7"/>
<dbReference type="SUPFAM" id="SSF56645">
    <property type="entry name" value="Acyl-CoA dehydrogenase NM domain-like"/>
    <property type="match status" value="1"/>
</dbReference>
<evidence type="ECO:0000256" key="1">
    <source>
        <dbReference type="ARBA" id="ARBA00023002"/>
    </source>
</evidence>
<dbReference type="Gene3D" id="1.10.540.10">
    <property type="entry name" value="Acyl-CoA dehydrogenase/oxidase, N-terminal domain"/>
    <property type="match status" value="1"/>
</dbReference>
<organism evidence="3 4">
    <name type="scientific">Sphingomonas taxi</name>
    <dbReference type="NCBI Taxonomy" id="1549858"/>
    <lineage>
        <taxon>Bacteria</taxon>
        <taxon>Pseudomonadati</taxon>
        <taxon>Pseudomonadota</taxon>
        <taxon>Alphaproteobacteria</taxon>
        <taxon>Sphingomonadales</taxon>
        <taxon>Sphingomonadaceae</taxon>
        <taxon>Sphingomonas</taxon>
    </lineage>
</organism>
<dbReference type="InterPro" id="IPR013107">
    <property type="entry name" value="Acyl-CoA_DH_C"/>
</dbReference>
<dbReference type="InterPro" id="IPR037069">
    <property type="entry name" value="AcylCoA_DH/ox_N_sf"/>
</dbReference>
<dbReference type="Pfam" id="PF08028">
    <property type="entry name" value="Acyl-CoA_dh_2"/>
    <property type="match status" value="1"/>
</dbReference>
<evidence type="ECO:0000259" key="2">
    <source>
        <dbReference type="Pfam" id="PF08028"/>
    </source>
</evidence>
<dbReference type="Gene3D" id="2.40.110.10">
    <property type="entry name" value="Butyryl-CoA Dehydrogenase, subunit A, domain 2"/>
    <property type="match status" value="1"/>
</dbReference>
<evidence type="ECO:0000313" key="4">
    <source>
        <dbReference type="Proteomes" id="UP000033200"/>
    </source>
</evidence>
<protein>
    <submittedName>
        <fullName evidence="3">Oxidoreductase</fullName>
    </submittedName>
</protein>
<dbReference type="KEGG" id="stax:MC45_16520"/>
<dbReference type="GO" id="GO:0016627">
    <property type="term" value="F:oxidoreductase activity, acting on the CH-CH group of donors"/>
    <property type="evidence" value="ECO:0007669"/>
    <property type="project" value="InterPro"/>
</dbReference>